<dbReference type="OrthoDB" id="245503at2759"/>
<keyword evidence="3" id="KW-1185">Reference proteome</keyword>
<gene>
    <name evidence="2" type="ORF">Tco025E_02669</name>
</gene>
<comment type="caution">
    <text evidence="2">The sequence shown here is derived from an EMBL/GenBank/DDBJ whole genome shotgun (WGS) entry which is preliminary data.</text>
</comment>
<evidence type="ECO:0000256" key="1">
    <source>
        <dbReference type="SAM" id="MobiDB-lite"/>
    </source>
</evidence>
<name>A0A3R7LBN5_9TRYP</name>
<evidence type="ECO:0000313" key="2">
    <source>
        <dbReference type="EMBL" id="RNF23965.1"/>
    </source>
</evidence>
<organism evidence="2 3">
    <name type="scientific">Trypanosoma conorhini</name>
    <dbReference type="NCBI Taxonomy" id="83891"/>
    <lineage>
        <taxon>Eukaryota</taxon>
        <taxon>Discoba</taxon>
        <taxon>Euglenozoa</taxon>
        <taxon>Kinetoplastea</taxon>
        <taxon>Metakinetoplastina</taxon>
        <taxon>Trypanosomatida</taxon>
        <taxon>Trypanosomatidae</taxon>
        <taxon>Trypanosoma</taxon>
    </lineage>
</organism>
<dbReference type="AlphaFoldDB" id="A0A3R7LBN5"/>
<evidence type="ECO:0000313" key="3">
    <source>
        <dbReference type="Proteomes" id="UP000284403"/>
    </source>
</evidence>
<dbReference type="EMBL" id="MKKU01000108">
    <property type="protein sequence ID" value="RNF23965.1"/>
    <property type="molecule type" value="Genomic_DNA"/>
</dbReference>
<protein>
    <submittedName>
        <fullName evidence="2">Uncharacterized protein</fullName>
    </submittedName>
</protein>
<feature type="compositionally biased region" description="Polar residues" evidence="1">
    <location>
        <begin position="119"/>
        <end position="141"/>
    </location>
</feature>
<dbReference type="RefSeq" id="XP_029230313.1">
    <property type="nucleotide sequence ID" value="XM_029369593.1"/>
</dbReference>
<dbReference type="GeneID" id="40316280"/>
<feature type="region of interest" description="Disordered" evidence="1">
    <location>
        <begin position="316"/>
        <end position="349"/>
    </location>
</feature>
<sequence>MSTLSTCPYCGVQLGISSMRAHVALCNSCGPSGDNSDGRAESNGAPARTRTSDSFVPSTLEGSSCAEALIPSRAPSDGNAPQVFHLDLRTRPGERATANDAKPTMALSQLGPKRRSGQRRGSCSLPPSSCQRNDEQLSTAGESVGTGACSSPFGTSNTEPRKRADSAWNEECLNAKESGGGLASLNDPQLLERVSRLESMNRELYEALAVERDTHERSRAALEGALTFLRAELSTLHALVVGAANSAETAHYNLEDIETRLEKLPTEEAFQRLEAKVEDLFVWSRAVRQGTRLPQLAFTGGKNEKNTLVNLSAMNTPADPREIGCSAGRGKGTRSEGRDAPAGTPFLSKDTGETIAHLLQQQPAALIHTRGPVPAPEVSAALLGSG</sequence>
<accession>A0A3R7LBN5</accession>
<feature type="region of interest" description="Disordered" evidence="1">
    <location>
        <begin position="32"/>
        <end position="57"/>
    </location>
</feature>
<feature type="compositionally biased region" description="Polar residues" evidence="1">
    <location>
        <begin position="148"/>
        <end position="158"/>
    </location>
</feature>
<reference evidence="2 3" key="1">
    <citation type="journal article" date="2018" name="BMC Genomics">
        <title>Genomic comparison of Trypanosoma conorhini and Trypanosoma rangeli to Trypanosoma cruzi strains of high and low virulence.</title>
        <authorList>
            <person name="Bradwell K.R."/>
            <person name="Koparde V.N."/>
            <person name="Matveyev A.V."/>
            <person name="Serrano M.G."/>
            <person name="Alves J.M."/>
            <person name="Parikh H."/>
            <person name="Huang B."/>
            <person name="Lee V."/>
            <person name="Espinosa-Alvarez O."/>
            <person name="Ortiz P.A."/>
            <person name="Costa-Martins A.G."/>
            <person name="Teixeira M.M."/>
            <person name="Buck G.A."/>
        </authorList>
    </citation>
    <scope>NUCLEOTIDE SEQUENCE [LARGE SCALE GENOMIC DNA]</scope>
    <source>
        <strain evidence="2 3">025E</strain>
    </source>
</reference>
<dbReference type="Proteomes" id="UP000284403">
    <property type="component" value="Unassembled WGS sequence"/>
</dbReference>
<proteinExistence type="predicted"/>
<feature type="region of interest" description="Disordered" evidence="1">
    <location>
        <begin position="93"/>
        <end position="165"/>
    </location>
</feature>